<evidence type="ECO:0000256" key="1">
    <source>
        <dbReference type="ARBA" id="ARBA00022679"/>
    </source>
</evidence>
<evidence type="ECO:0000313" key="5">
    <source>
        <dbReference type="EMBL" id="GAA4264836.1"/>
    </source>
</evidence>
<evidence type="ECO:0000256" key="3">
    <source>
        <dbReference type="ARBA" id="ARBA00038502"/>
    </source>
</evidence>
<evidence type="ECO:0000313" key="6">
    <source>
        <dbReference type="Proteomes" id="UP001501594"/>
    </source>
</evidence>
<dbReference type="InterPro" id="IPR016181">
    <property type="entry name" value="Acyl_CoA_acyltransferase"/>
</dbReference>
<keyword evidence="6" id="KW-1185">Reference proteome</keyword>
<comment type="similarity">
    <text evidence="3">Belongs to the acetyltransferase family. RimJ subfamily.</text>
</comment>
<dbReference type="Proteomes" id="UP001501594">
    <property type="component" value="Unassembled WGS sequence"/>
</dbReference>
<keyword evidence="2" id="KW-0012">Acyltransferase</keyword>
<dbReference type="PROSITE" id="PS51186">
    <property type="entry name" value="GNAT"/>
    <property type="match status" value="1"/>
</dbReference>
<feature type="domain" description="N-acetyltransferase" evidence="4">
    <location>
        <begin position="11"/>
        <end position="183"/>
    </location>
</feature>
<proteinExistence type="inferred from homology"/>
<dbReference type="PANTHER" id="PTHR43792:SF8">
    <property type="entry name" value="[RIBOSOMAL PROTEIN US5]-ALANINE N-ACETYLTRANSFERASE"/>
    <property type="match status" value="1"/>
</dbReference>
<keyword evidence="1" id="KW-0808">Transferase</keyword>
<sequence>MTSELTLSESVFLRPLRASDAGALARAYRENREHLAPWEPERSAEFFSDIAQLRQIEGVLTEADSGSASPFVLAEGPRIVGRVNVTGIVRGAFQSGNLGYWIDSRFSGRGLMTAALQAVIVLARDELRLHRLQAATLVHNAGSQAVLRRCRFSEIGTASEYLQIAGRWQDHRLYQRIIASRSP</sequence>
<accession>A0ABP8DY78</accession>
<dbReference type="PANTHER" id="PTHR43792">
    <property type="entry name" value="GNAT FAMILY, PUTATIVE (AFU_ORTHOLOGUE AFUA_3G00765)-RELATED-RELATED"/>
    <property type="match status" value="1"/>
</dbReference>
<evidence type="ECO:0000259" key="4">
    <source>
        <dbReference type="PROSITE" id="PS51186"/>
    </source>
</evidence>
<dbReference type="Gene3D" id="3.40.630.30">
    <property type="match status" value="1"/>
</dbReference>
<organism evidence="5 6">
    <name type="scientific">Frondihabitans peucedani</name>
    <dbReference type="NCBI Taxonomy" id="598626"/>
    <lineage>
        <taxon>Bacteria</taxon>
        <taxon>Bacillati</taxon>
        <taxon>Actinomycetota</taxon>
        <taxon>Actinomycetes</taxon>
        <taxon>Micrococcales</taxon>
        <taxon>Microbacteriaceae</taxon>
        <taxon>Frondihabitans</taxon>
    </lineage>
</organism>
<dbReference type="SUPFAM" id="SSF55729">
    <property type="entry name" value="Acyl-CoA N-acyltransferases (Nat)"/>
    <property type="match status" value="1"/>
</dbReference>
<protein>
    <recommendedName>
        <fullName evidence="4">N-acetyltransferase domain-containing protein</fullName>
    </recommendedName>
</protein>
<dbReference type="InterPro" id="IPR000182">
    <property type="entry name" value="GNAT_dom"/>
</dbReference>
<gene>
    <name evidence="5" type="ORF">GCM10022256_04480</name>
</gene>
<comment type="caution">
    <text evidence="5">The sequence shown here is derived from an EMBL/GenBank/DDBJ whole genome shotgun (WGS) entry which is preliminary data.</text>
</comment>
<reference evidence="6" key="1">
    <citation type="journal article" date="2019" name="Int. J. Syst. Evol. Microbiol.">
        <title>The Global Catalogue of Microorganisms (GCM) 10K type strain sequencing project: providing services to taxonomists for standard genome sequencing and annotation.</title>
        <authorList>
            <consortium name="The Broad Institute Genomics Platform"/>
            <consortium name="The Broad Institute Genome Sequencing Center for Infectious Disease"/>
            <person name="Wu L."/>
            <person name="Ma J."/>
        </authorList>
    </citation>
    <scope>NUCLEOTIDE SEQUENCE [LARGE SCALE GENOMIC DNA]</scope>
    <source>
        <strain evidence="6">JCM 17442</strain>
    </source>
</reference>
<name>A0ABP8DY78_9MICO</name>
<dbReference type="InterPro" id="IPR051531">
    <property type="entry name" value="N-acetyltransferase"/>
</dbReference>
<dbReference type="RefSeq" id="WP_344793411.1">
    <property type="nucleotide sequence ID" value="NZ_BAABAU010000001.1"/>
</dbReference>
<evidence type="ECO:0000256" key="2">
    <source>
        <dbReference type="ARBA" id="ARBA00023315"/>
    </source>
</evidence>
<dbReference type="EMBL" id="BAABAU010000001">
    <property type="protein sequence ID" value="GAA4264836.1"/>
    <property type="molecule type" value="Genomic_DNA"/>
</dbReference>
<dbReference type="Pfam" id="PF13302">
    <property type="entry name" value="Acetyltransf_3"/>
    <property type="match status" value="1"/>
</dbReference>